<dbReference type="GO" id="GO:0015940">
    <property type="term" value="P:pantothenate biosynthetic process"/>
    <property type="evidence" value="ECO:0007669"/>
    <property type="project" value="UniProtKB-UniPathway"/>
</dbReference>
<comment type="function">
    <text evidence="1 11">Catalyzes the NADPH-dependent reduction of ketopantoate into pantoic acid.</text>
</comment>
<dbReference type="Pfam" id="PF08546">
    <property type="entry name" value="ApbA_C"/>
    <property type="match status" value="1"/>
</dbReference>
<dbReference type="PANTHER" id="PTHR43765">
    <property type="entry name" value="2-DEHYDROPANTOATE 2-REDUCTASE-RELATED"/>
    <property type="match status" value="1"/>
</dbReference>
<dbReference type="UniPathway" id="UPA00028">
    <property type="reaction ID" value="UER00004"/>
</dbReference>
<comment type="caution">
    <text evidence="14">The sequence shown here is derived from an EMBL/GenBank/DDBJ whole genome shotgun (WGS) entry which is preliminary data.</text>
</comment>
<evidence type="ECO:0000259" key="13">
    <source>
        <dbReference type="Pfam" id="PF08546"/>
    </source>
</evidence>
<gene>
    <name evidence="14" type="ORF">IO98_09220</name>
</gene>
<evidence type="ECO:0000256" key="7">
    <source>
        <dbReference type="ARBA" id="ARBA00022857"/>
    </source>
</evidence>
<organism evidence="14 15">
    <name type="scientific">Lacrimispora celerecrescens</name>
    <dbReference type="NCBI Taxonomy" id="29354"/>
    <lineage>
        <taxon>Bacteria</taxon>
        <taxon>Bacillati</taxon>
        <taxon>Bacillota</taxon>
        <taxon>Clostridia</taxon>
        <taxon>Lachnospirales</taxon>
        <taxon>Lachnospiraceae</taxon>
        <taxon>Lacrimispora</taxon>
    </lineage>
</organism>
<name>A0A084JNE6_9FIRM</name>
<accession>A0A084JNE6</accession>
<comment type="similarity">
    <text evidence="3 11">Belongs to the ketopantoate reductase family.</text>
</comment>
<dbReference type="Proteomes" id="UP000028525">
    <property type="component" value="Unassembled WGS sequence"/>
</dbReference>
<dbReference type="InterPro" id="IPR008927">
    <property type="entry name" value="6-PGluconate_DH-like_C_sf"/>
</dbReference>
<keyword evidence="6 11" id="KW-0566">Pantothenate biosynthesis</keyword>
<dbReference type="InterPro" id="IPR013752">
    <property type="entry name" value="KPA_reductase"/>
</dbReference>
<sequence length="304" mass="33060">MKIAVIGAGAMGSIYGSHLSLNNEVYMVDTAPAVVEHIQKEGIKLLEDNEEHVYHPNAVTSTEGMEPVDLVILFVKSLYSKAALDTNRSLIGPGTYVMTLQNGSGHEDILEEFVSKDHMIIGTTEDNGAVLGLGYVKRGGTGNTNVGMLVEDNAQFLPRLKEAFECCGFRVNVHSNIQQLIWNKLFTNVSLSAVTGILQVDMGYIASNEHAWNMTVRLIKEAASVARGLGLLADDDEIIEKVKKTSEMSPNGCTSIRADLQNGRKTEVDTISGSVVRAAKKCGIPVPTHEFLVEMVHAMEDKSR</sequence>
<evidence type="ECO:0000256" key="10">
    <source>
        <dbReference type="ARBA" id="ARBA00048793"/>
    </source>
</evidence>
<evidence type="ECO:0000256" key="1">
    <source>
        <dbReference type="ARBA" id="ARBA00002919"/>
    </source>
</evidence>
<dbReference type="InterPro" id="IPR050838">
    <property type="entry name" value="Ketopantoate_reductase"/>
</dbReference>
<evidence type="ECO:0000313" key="15">
    <source>
        <dbReference type="Proteomes" id="UP000028525"/>
    </source>
</evidence>
<keyword evidence="8 11" id="KW-0560">Oxidoreductase</keyword>
<dbReference type="InterPro" id="IPR013328">
    <property type="entry name" value="6PGD_dom2"/>
</dbReference>
<comment type="catalytic activity">
    <reaction evidence="10 11">
        <text>(R)-pantoate + NADP(+) = 2-dehydropantoate + NADPH + H(+)</text>
        <dbReference type="Rhea" id="RHEA:16233"/>
        <dbReference type="ChEBI" id="CHEBI:11561"/>
        <dbReference type="ChEBI" id="CHEBI:15378"/>
        <dbReference type="ChEBI" id="CHEBI:15980"/>
        <dbReference type="ChEBI" id="CHEBI:57783"/>
        <dbReference type="ChEBI" id="CHEBI:58349"/>
        <dbReference type="EC" id="1.1.1.169"/>
    </reaction>
</comment>
<dbReference type="PANTHER" id="PTHR43765:SF2">
    <property type="entry name" value="2-DEHYDROPANTOATE 2-REDUCTASE"/>
    <property type="match status" value="1"/>
</dbReference>
<dbReference type="AlphaFoldDB" id="A0A084JNE6"/>
<dbReference type="InterPro" id="IPR003710">
    <property type="entry name" value="ApbA"/>
</dbReference>
<feature type="domain" description="Ketopantoate reductase C-terminal" evidence="13">
    <location>
        <begin position="176"/>
        <end position="300"/>
    </location>
</feature>
<keyword evidence="7 11" id="KW-0521">NADP</keyword>
<dbReference type="EC" id="1.1.1.169" evidence="4 11"/>
<evidence type="ECO:0000313" key="14">
    <source>
        <dbReference type="EMBL" id="KEZ90480.1"/>
    </source>
</evidence>
<dbReference type="EMBL" id="JPME01000011">
    <property type="protein sequence ID" value="KEZ90480.1"/>
    <property type="molecule type" value="Genomic_DNA"/>
</dbReference>
<protein>
    <recommendedName>
        <fullName evidence="5 11">2-dehydropantoate 2-reductase</fullName>
        <ecNumber evidence="4 11">1.1.1.169</ecNumber>
    </recommendedName>
    <alternativeName>
        <fullName evidence="9 11">Ketopantoate reductase</fullName>
    </alternativeName>
</protein>
<reference evidence="14 15" key="1">
    <citation type="submission" date="2014-07" db="EMBL/GenBank/DDBJ databases">
        <title>Draft genome of Clostridium celerecrescens 152B isolated from sediments associated with methane hydrate from Krishna Godavari basin.</title>
        <authorList>
            <person name="Honkalas V.S."/>
            <person name="Dabir A.P."/>
            <person name="Arora P."/>
            <person name="Dhakephalkar P.K."/>
        </authorList>
    </citation>
    <scope>NUCLEOTIDE SEQUENCE [LARGE SCALE GENOMIC DNA]</scope>
    <source>
        <strain evidence="14 15">152B</strain>
    </source>
</reference>
<evidence type="ECO:0000256" key="2">
    <source>
        <dbReference type="ARBA" id="ARBA00004994"/>
    </source>
</evidence>
<evidence type="ECO:0000256" key="5">
    <source>
        <dbReference type="ARBA" id="ARBA00019465"/>
    </source>
</evidence>
<evidence type="ECO:0000256" key="9">
    <source>
        <dbReference type="ARBA" id="ARBA00032024"/>
    </source>
</evidence>
<keyword evidence="15" id="KW-1185">Reference proteome</keyword>
<evidence type="ECO:0000256" key="11">
    <source>
        <dbReference type="RuleBase" id="RU362068"/>
    </source>
</evidence>
<dbReference type="Gene3D" id="3.40.50.720">
    <property type="entry name" value="NAD(P)-binding Rossmann-like Domain"/>
    <property type="match status" value="1"/>
</dbReference>
<comment type="pathway">
    <text evidence="2 11">Cofactor biosynthesis; (R)-pantothenate biosynthesis; (R)-pantoate from 3-methyl-2-oxobutanoate: step 2/2.</text>
</comment>
<evidence type="ECO:0000256" key="4">
    <source>
        <dbReference type="ARBA" id="ARBA00013014"/>
    </source>
</evidence>
<dbReference type="Pfam" id="PF02558">
    <property type="entry name" value="ApbA"/>
    <property type="match status" value="1"/>
</dbReference>
<dbReference type="GO" id="GO:0050661">
    <property type="term" value="F:NADP binding"/>
    <property type="evidence" value="ECO:0007669"/>
    <property type="project" value="TreeGrafter"/>
</dbReference>
<dbReference type="SUPFAM" id="SSF48179">
    <property type="entry name" value="6-phosphogluconate dehydrogenase C-terminal domain-like"/>
    <property type="match status" value="1"/>
</dbReference>
<dbReference type="GO" id="GO:0008677">
    <property type="term" value="F:2-dehydropantoate 2-reductase activity"/>
    <property type="evidence" value="ECO:0007669"/>
    <property type="project" value="UniProtKB-EC"/>
</dbReference>
<dbReference type="SUPFAM" id="SSF51735">
    <property type="entry name" value="NAD(P)-binding Rossmann-fold domains"/>
    <property type="match status" value="1"/>
</dbReference>
<proteinExistence type="inferred from homology"/>
<feature type="domain" description="Ketopantoate reductase N-terminal" evidence="12">
    <location>
        <begin position="3"/>
        <end position="149"/>
    </location>
</feature>
<dbReference type="GO" id="GO:0005737">
    <property type="term" value="C:cytoplasm"/>
    <property type="evidence" value="ECO:0007669"/>
    <property type="project" value="TreeGrafter"/>
</dbReference>
<dbReference type="OrthoDB" id="9793586at2"/>
<evidence type="ECO:0000256" key="8">
    <source>
        <dbReference type="ARBA" id="ARBA00023002"/>
    </source>
</evidence>
<dbReference type="RefSeq" id="WP_038280322.1">
    <property type="nucleotide sequence ID" value="NZ_JPME01000011.1"/>
</dbReference>
<dbReference type="STRING" id="29354.IO98_09220"/>
<dbReference type="NCBIfam" id="TIGR00745">
    <property type="entry name" value="apbA_panE"/>
    <property type="match status" value="1"/>
</dbReference>
<dbReference type="InterPro" id="IPR036291">
    <property type="entry name" value="NAD(P)-bd_dom_sf"/>
</dbReference>
<dbReference type="Gene3D" id="1.10.1040.10">
    <property type="entry name" value="N-(1-d-carboxylethyl)-l-norvaline Dehydrogenase, domain 2"/>
    <property type="match status" value="1"/>
</dbReference>
<evidence type="ECO:0000256" key="6">
    <source>
        <dbReference type="ARBA" id="ARBA00022655"/>
    </source>
</evidence>
<evidence type="ECO:0000259" key="12">
    <source>
        <dbReference type="Pfam" id="PF02558"/>
    </source>
</evidence>
<dbReference type="InterPro" id="IPR013332">
    <property type="entry name" value="KPR_N"/>
</dbReference>
<evidence type="ECO:0000256" key="3">
    <source>
        <dbReference type="ARBA" id="ARBA00007870"/>
    </source>
</evidence>